<dbReference type="Proteomes" id="UP001178288">
    <property type="component" value="Chromosome"/>
</dbReference>
<organism evidence="2 3">
    <name type="scientific">Neobacillus novalis</name>
    <dbReference type="NCBI Taxonomy" id="220687"/>
    <lineage>
        <taxon>Bacteria</taxon>
        <taxon>Bacillati</taxon>
        <taxon>Bacillota</taxon>
        <taxon>Bacilli</taxon>
        <taxon>Bacillales</taxon>
        <taxon>Bacillaceae</taxon>
        <taxon>Neobacillus</taxon>
    </lineage>
</organism>
<keyword evidence="1" id="KW-1133">Transmembrane helix</keyword>
<dbReference type="InterPro" id="IPR009324">
    <property type="entry name" value="DUF981"/>
</dbReference>
<dbReference type="KEGG" id="nnv:QNH39_12095"/>
<dbReference type="RefSeq" id="WP_066086557.1">
    <property type="nucleotide sequence ID" value="NZ_CP126114.1"/>
</dbReference>
<feature type="transmembrane region" description="Helical" evidence="1">
    <location>
        <begin position="177"/>
        <end position="197"/>
    </location>
</feature>
<dbReference type="EMBL" id="CP126114">
    <property type="protein sequence ID" value="WHY88530.1"/>
    <property type="molecule type" value="Genomic_DNA"/>
</dbReference>
<accession>A0AA95SAV5</accession>
<feature type="transmembrane region" description="Helical" evidence="1">
    <location>
        <begin position="209"/>
        <end position="230"/>
    </location>
</feature>
<keyword evidence="3" id="KW-1185">Reference proteome</keyword>
<gene>
    <name evidence="2" type="ORF">QNH39_12095</name>
</gene>
<reference evidence="2" key="1">
    <citation type="submission" date="2023-05" db="EMBL/GenBank/DDBJ databases">
        <title>Comparative genomics of Bacillaceae isolates and their secondary metabolite potential.</title>
        <authorList>
            <person name="Song L."/>
            <person name="Nielsen L.J."/>
            <person name="Mohite O."/>
            <person name="Xu X."/>
            <person name="Weber T."/>
            <person name="Kovacs A.T."/>
        </authorList>
    </citation>
    <scope>NUCLEOTIDE SEQUENCE</scope>
    <source>
        <strain evidence="2">XLM17</strain>
    </source>
</reference>
<sequence>MVIEWSTTAVYNTIMAVSVGIGLLLIVRFFSHLHANKIGHLEGWAIGFAVPGLILTITGFHMSLTWPLSKMGFPFDDIIFGESSIAFGVLLLGITVLLWRKANLFLKQGIDTSNSTVVSERLRKELPYLLKPLSYFGAAMGFALIAMGCAGVTFHLFAAPPQEPISGLFADYPMIEATFMSLLLALTGVGAILFAVNQKENPSPSLFKFNQWAWTITGIIWTAFGIMNYFTHIGLIIHTLGH</sequence>
<protein>
    <submittedName>
        <fullName evidence="2">DUF981 family protein</fullName>
    </submittedName>
</protein>
<feature type="transmembrane region" description="Helical" evidence="1">
    <location>
        <begin position="78"/>
        <end position="99"/>
    </location>
</feature>
<dbReference type="Pfam" id="PF06168">
    <property type="entry name" value="DUF981"/>
    <property type="match status" value="1"/>
</dbReference>
<feature type="transmembrane region" description="Helical" evidence="1">
    <location>
        <begin position="133"/>
        <end position="157"/>
    </location>
</feature>
<evidence type="ECO:0000256" key="1">
    <source>
        <dbReference type="SAM" id="Phobius"/>
    </source>
</evidence>
<feature type="transmembrane region" description="Helical" evidence="1">
    <location>
        <begin position="43"/>
        <end position="66"/>
    </location>
</feature>
<keyword evidence="1" id="KW-0812">Transmembrane</keyword>
<evidence type="ECO:0000313" key="2">
    <source>
        <dbReference type="EMBL" id="WHY88530.1"/>
    </source>
</evidence>
<keyword evidence="1" id="KW-0472">Membrane</keyword>
<name>A0AA95SAV5_9BACI</name>
<feature type="transmembrane region" description="Helical" evidence="1">
    <location>
        <begin position="12"/>
        <end position="31"/>
    </location>
</feature>
<dbReference type="AlphaFoldDB" id="A0AA95SAV5"/>
<proteinExistence type="predicted"/>
<evidence type="ECO:0000313" key="3">
    <source>
        <dbReference type="Proteomes" id="UP001178288"/>
    </source>
</evidence>